<reference evidence="2 3" key="1">
    <citation type="submission" date="2014-07" db="EMBL/GenBank/DDBJ databases">
        <title>Whole Genome Sequence of the Amycolatopsis methanolica 239.</title>
        <authorList>
            <person name="Tang B."/>
        </authorList>
    </citation>
    <scope>NUCLEOTIDE SEQUENCE [LARGE SCALE GENOMIC DNA]</scope>
    <source>
        <strain evidence="2 3">239</strain>
    </source>
</reference>
<dbReference type="OrthoDB" id="9803101at2"/>
<dbReference type="CDD" id="cd00448">
    <property type="entry name" value="YjgF_YER057c_UK114_family"/>
    <property type="match status" value="1"/>
</dbReference>
<dbReference type="InterPro" id="IPR019897">
    <property type="entry name" value="RidA_CS"/>
</dbReference>
<dbReference type="EMBL" id="CP009110">
    <property type="protein sequence ID" value="AIJ26131.1"/>
    <property type="molecule type" value="Genomic_DNA"/>
</dbReference>
<dbReference type="AlphaFoldDB" id="A0A076N4E1"/>
<evidence type="ECO:0000313" key="2">
    <source>
        <dbReference type="EMBL" id="AIJ26131.1"/>
    </source>
</evidence>
<dbReference type="InterPro" id="IPR006175">
    <property type="entry name" value="YjgF/YER057c/UK114"/>
</dbReference>
<organism evidence="2 3">
    <name type="scientific">Amycolatopsis methanolica 239</name>
    <dbReference type="NCBI Taxonomy" id="1068978"/>
    <lineage>
        <taxon>Bacteria</taxon>
        <taxon>Bacillati</taxon>
        <taxon>Actinomycetota</taxon>
        <taxon>Actinomycetes</taxon>
        <taxon>Pseudonocardiales</taxon>
        <taxon>Pseudonocardiaceae</taxon>
        <taxon>Amycolatopsis</taxon>
        <taxon>Amycolatopsis methanolica group</taxon>
    </lineage>
</organism>
<comment type="similarity">
    <text evidence="1">Belongs to the RutC family.</text>
</comment>
<dbReference type="GO" id="GO:0005829">
    <property type="term" value="C:cytosol"/>
    <property type="evidence" value="ECO:0007669"/>
    <property type="project" value="TreeGrafter"/>
</dbReference>
<evidence type="ECO:0000256" key="1">
    <source>
        <dbReference type="ARBA" id="ARBA00010552"/>
    </source>
</evidence>
<evidence type="ECO:0000313" key="3">
    <source>
        <dbReference type="Proteomes" id="UP000062973"/>
    </source>
</evidence>
<dbReference type="InterPro" id="IPR035959">
    <property type="entry name" value="RutC-like_sf"/>
</dbReference>
<dbReference type="PANTHER" id="PTHR11803">
    <property type="entry name" value="2-IMINOBUTANOATE/2-IMINOPROPANOATE DEAMINASE RIDA"/>
    <property type="match status" value="1"/>
</dbReference>
<accession>A0A076N4E1</accession>
<dbReference type="PANTHER" id="PTHR11803:SF58">
    <property type="entry name" value="PROTEIN HMF1-RELATED"/>
    <property type="match status" value="1"/>
</dbReference>
<dbReference type="PATRIC" id="fig|1068978.7.peg.6488"/>
<dbReference type="GO" id="GO:0019239">
    <property type="term" value="F:deaminase activity"/>
    <property type="evidence" value="ECO:0007669"/>
    <property type="project" value="TreeGrafter"/>
</dbReference>
<dbReference type="Gene3D" id="3.30.1330.40">
    <property type="entry name" value="RutC-like"/>
    <property type="match status" value="1"/>
</dbReference>
<sequence>MTTEAHSPVDRAHPYSPARLVGDTAYVSGALAVDRAGEPVTGASEALDAALDRLEERLGTVGLCLADLVKLTYFVTDISLREAANDQLIARFEAPRPARSFLAVSALPYGATVEIEAVARRQADDGTAR</sequence>
<dbReference type="RefSeq" id="WP_017984968.1">
    <property type="nucleotide sequence ID" value="NZ_AQUL01000001.1"/>
</dbReference>
<dbReference type="eggNOG" id="COG0251">
    <property type="taxonomic scope" value="Bacteria"/>
</dbReference>
<dbReference type="SUPFAM" id="SSF55298">
    <property type="entry name" value="YjgF-like"/>
    <property type="match status" value="1"/>
</dbReference>
<dbReference type="Pfam" id="PF01042">
    <property type="entry name" value="Ribonuc_L-PSP"/>
    <property type="match status" value="1"/>
</dbReference>
<dbReference type="STRING" id="1068978.AMETH_6039"/>
<proteinExistence type="inferred from homology"/>
<dbReference type="PROSITE" id="PS01094">
    <property type="entry name" value="UPF0076"/>
    <property type="match status" value="1"/>
</dbReference>
<name>A0A076N4E1_AMYME</name>
<dbReference type="KEGG" id="amq:AMETH_6039"/>
<dbReference type="Proteomes" id="UP000062973">
    <property type="component" value="Chromosome"/>
</dbReference>
<gene>
    <name evidence="2" type="ORF">AMETH_6039</name>
</gene>
<protein>
    <submittedName>
        <fullName evidence="2">Endoribonuclease L-PSP family protein</fullName>
    </submittedName>
</protein>
<dbReference type="HOGENOM" id="CLU_100715_7_4_11"/>
<keyword evidence="3" id="KW-1185">Reference proteome</keyword>